<proteinExistence type="predicted"/>
<comment type="caution">
    <text evidence="2">The sequence shown here is derived from an EMBL/GenBank/DDBJ whole genome shotgun (WGS) entry which is preliminary data.</text>
</comment>
<evidence type="ECO:0000313" key="1">
    <source>
        <dbReference type="EMBL" id="PKW20964.1"/>
    </source>
</evidence>
<keyword evidence="3" id="KW-1185">Reference proteome</keyword>
<dbReference type="Proteomes" id="UP000233767">
    <property type="component" value="Unassembled WGS sequence"/>
</dbReference>
<dbReference type="Proteomes" id="UP000275027">
    <property type="component" value="Unassembled WGS sequence"/>
</dbReference>
<evidence type="ECO:0000313" key="2">
    <source>
        <dbReference type="EMBL" id="RLJ30397.1"/>
    </source>
</evidence>
<evidence type="ECO:0000313" key="3">
    <source>
        <dbReference type="Proteomes" id="UP000233767"/>
    </source>
</evidence>
<dbReference type="EMBL" id="RCCB01000011">
    <property type="protein sequence ID" value="RLJ30397.1"/>
    <property type="molecule type" value="Genomic_DNA"/>
</dbReference>
<sequence length="314" mass="35959">MFKDSAIIKELTRLINQLEITSSHIVFRGKQYAVTPDTLQESLTGILYSECYALKESYQSDLLHKPNYSIENDANFMRLLSQNNHSKDRIEQGWQVKTNYPGGYVEVVRQAESHIVPLNALKETGGQNVAVFFPKEDQHRQPTFYYVFGNQNLDFSKNLVRVYWNITSEGAPVLIDSITKKLNRYNIPFLFKCLNHPQLYFRRDAAVLYIEDTLQHLLGQLLPELYEDIKEFLEEDVPLFSYRYQKGIGMAENPSSQESFGMNRMAIVASVLANSAPKNPDAGTLLQEIATAFQQKGIHPETTFLNKGTKKAFN</sequence>
<reference evidence="1 3" key="1">
    <citation type="submission" date="2017-12" db="EMBL/GenBank/DDBJ databases">
        <title>Genomic Encyclopedia of Type Strains, Phase III (KMG-III): the genomes of soil and plant-associated and newly described type strains.</title>
        <authorList>
            <person name="Whitman W."/>
        </authorList>
    </citation>
    <scope>NUCLEOTIDE SEQUENCE [LARGE SCALE GENOMIC DNA]</scope>
    <source>
        <strain evidence="1 3">IP-10</strain>
    </source>
</reference>
<evidence type="ECO:0000313" key="4">
    <source>
        <dbReference type="Proteomes" id="UP000275027"/>
    </source>
</evidence>
<protein>
    <submittedName>
        <fullName evidence="2">Uncharacterized protein</fullName>
    </submittedName>
</protein>
<dbReference type="InterPro" id="IPR040871">
    <property type="entry name" value="HopA1"/>
</dbReference>
<gene>
    <name evidence="1" type="ORF">B0G92_2244</name>
    <name evidence="2" type="ORF">CLV50_1806</name>
</gene>
<name>A0A497UKD9_9FLAO</name>
<accession>A0A497UKD9</accession>
<dbReference type="EMBL" id="PJND01000008">
    <property type="protein sequence ID" value="PKW20964.1"/>
    <property type="molecule type" value="Genomic_DNA"/>
</dbReference>
<dbReference type="RefSeq" id="WP_101472242.1">
    <property type="nucleotide sequence ID" value="NZ_PJND01000008.1"/>
</dbReference>
<organism evidence="2 4">
    <name type="scientific">Flavobacterium lindanitolerans</name>
    <dbReference type="NCBI Taxonomy" id="428988"/>
    <lineage>
        <taxon>Bacteria</taxon>
        <taxon>Pseudomonadati</taxon>
        <taxon>Bacteroidota</taxon>
        <taxon>Flavobacteriia</taxon>
        <taxon>Flavobacteriales</taxon>
        <taxon>Flavobacteriaceae</taxon>
        <taxon>Flavobacterium</taxon>
    </lineage>
</organism>
<dbReference type="AlphaFoldDB" id="A0A497UKD9"/>
<reference evidence="2 4" key="2">
    <citation type="submission" date="2018-10" db="EMBL/GenBank/DDBJ databases">
        <title>Genomic Encyclopedia of Archaeal and Bacterial Type Strains, Phase II (KMG-II): from individual species to whole genera.</title>
        <authorList>
            <person name="Goeker M."/>
        </authorList>
    </citation>
    <scope>NUCLEOTIDE SEQUENCE [LARGE SCALE GENOMIC DNA]</scope>
    <source>
        <strain evidence="2 4">DSM 21886</strain>
    </source>
</reference>
<dbReference type="Pfam" id="PF17914">
    <property type="entry name" value="HopA1"/>
    <property type="match status" value="1"/>
</dbReference>